<dbReference type="InterPro" id="IPR011990">
    <property type="entry name" value="TPR-like_helical_dom_sf"/>
</dbReference>
<name>A0ABW5YK39_9FLAO</name>
<keyword evidence="1" id="KW-0802">TPR repeat</keyword>
<evidence type="ECO:0000256" key="1">
    <source>
        <dbReference type="PROSITE-ProRule" id="PRU00339"/>
    </source>
</evidence>
<dbReference type="EMBL" id="JBHUPC010000012">
    <property type="protein sequence ID" value="MFD2891406.1"/>
    <property type="molecule type" value="Genomic_DNA"/>
</dbReference>
<comment type="caution">
    <text evidence="3">The sequence shown here is derived from an EMBL/GenBank/DDBJ whole genome shotgun (WGS) entry which is preliminary data.</text>
</comment>
<keyword evidence="2" id="KW-0472">Membrane</keyword>
<dbReference type="Proteomes" id="UP001597534">
    <property type="component" value="Unassembled WGS sequence"/>
</dbReference>
<feature type="repeat" description="TPR" evidence="1">
    <location>
        <begin position="235"/>
        <end position="268"/>
    </location>
</feature>
<dbReference type="RefSeq" id="WP_379810989.1">
    <property type="nucleotide sequence ID" value="NZ_JBHUPC010000012.1"/>
</dbReference>
<gene>
    <name evidence="3" type="ORF">ACFS5J_05190</name>
</gene>
<dbReference type="PROSITE" id="PS50005">
    <property type="entry name" value="TPR"/>
    <property type="match status" value="1"/>
</dbReference>
<evidence type="ECO:0000256" key="2">
    <source>
        <dbReference type="SAM" id="Phobius"/>
    </source>
</evidence>
<dbReference type="Gene3D" id="1.25.40.10">
    <property type="entry name" value="Tetratricopeptide repeat domain"/>
    <property type="match status" value="2"/>
</dbReference>
<sequence length="380" mass="43438">MKRVVVFYMILFSVLYVNVLGQKTNSLNELLDQSALLIYDNPDLAIANGLKIIEESNKIDEQITAYRIISDAYSSKRDYVKSLEYVIKANQLLPKSKNALLKISVVIKTAMQYHQLKIYDKALQYLDEGEKLALEYPSPKAVAHDLGICYAVRGFIYKEELNCDIAIDHFIKSITVFENIKVSGNISNRSLANISIVHYNMGNCYLMSNDIEMAKMNFEKSVSEASKIKANSLEAFALKGLAQAYTLEARYKDAIQELENALKISSDVNDLILNQEIYKGLSENYLALNHEIEFNNYHIKYLDTQNQIRLNERKSVSDSLIEKNQILNSQLERVKIKYIFVTLALVLIFIGGMFGFLVIFKKQKKEAIFLKSSIETLQKQ</sequence>
<keyword evidence="2" id="KW-1133">Transmembrane helix</keyword>
<dbReference type="SMART" id="SM00028">
    <property type="entry name" value="TPR"/>
    <property type="match status" value="5"/>
</dbReference>
<keyword evidence="4" id="KW-1185">Reference proteome</keyword>
<evidence type="ECO:0000313" key="3">
    <source>
        <dbReference type="EMBL" id="MFD2891406.1"/>
    </source>
</evidence>
<evidence type="ECO:0000313" key="4">
    <source>
        <dbReference type="Proteomes" id="UP001597534"/>
    </source>
</evidence>
<dbReference type="InterPro" id="IPR019734">
    <property type="entry name" value="TPR_rpt"/>
</dbReference>
<reference evidence="4" key="1">
    <citation type="journal article" date="2019" name="Int. J. Syst. Evol. Microbiol.">
        <title>The Global Catalogue of Microorganisms (GCM) 10K type strain sequencing project: providing services to taxonomists for standard genome sequencing and annotation.</title>
        <authorList>
            <consortium name="The Broad Institute Genomics Platform"/>
            <consortium name="The Broad Institute Genome Sequencing Center for Infectious Disease"/>
            <person name="Wu L."/>
            <person name="Ma J."/>
        </authorList>
    </citation>
    <scope>NUCLEOTIDE SEQUENCE [LARGE SCALE GENOMIC DNA]</scope>
    <source>
        <strain evidence="4">KCTC 22671</strain>
    </source>
</reference>
<proteinExistence type="predicted"/>
<keyword evidence="2" id="KW-0812">Transmembrane</keyword>
<protein>
    <submittedName>
        <fullName evidence="3">Tetratricopeptide repeat protein</fullName>
    </submittedName>
</protein>
<feature type="transmembrane region" description="Helical" evidence="2">
    <location>
        <begin position="338"/>
        <end position="360"/>
    </location>
</feature>
<accession>A0ABW5YK39</accession>
<organism evidence="3 4">
    <name type="scientific">Flavobacterium chuncheonense</name>
    <dbReference type="NCBI Taxonomy" id="2026653"/>
    <lineage>
        <taxon>Bacteria</taxon>
        <taxon>Pseudomonadati</taxon>
        <taxon>Bacteroidota</taxon>
        <taxon>Flavobacteriia</taxon>
        <taxon>Flavobacteriales</taxon>
        <taxon>Flavobacteriaceae</taxon>
        <taxon>Flavobacterium</taxon>
    </lineage>
</organism>
<dbReference type="SUPFAM" id="SSF48452">
    <property type="entry name" value="TPR-like"/>
    <property type="match status" value="1"/>
</dbReference>